<feature type="non-terminal residue" evidence="2">
    <location>
        <position position="1"/>
    </location>
</feature>
<name>F9EQR5_9FUSO</name>
<evidence type="ECO:0000313" key="3">
    <source>
        <dbReference type="Proteomes" id="UP000005392"/>
    </source>
</evidence>
<proteinExistence type="predicted"/>
<dbReference type="EMBL" id="AFQD01000441">
    <property type="protein sequence ID" value="EGQ78699.1"/>
    <property type="molecule type" value="Genomic_DNA"/>
</dbReference>
<feature type="domain" description="DUF4143" evidence="1">
    <location>
        <begin position="2"/>
        <end position="159"/>
    </location>
</feature>
<dbReference type="AlphaFoldDB" id="F9EQR5"/>
<accession>F9EQR5</accession>
<dbReference type="Proteomes" id="UP000005392">
    <property type="component" value="Unassembled WGS sequence"/>
</dbReference>
<gene>
    <name evidence="2" type="ORF">HMPREF9094_2270</name>
</gene>
<sequence>KDIIERNKIQNSSDILDILLDFVSSAIGSLTNPLKLSNRFLSENKINISHNTISKYLSYFEESYILYSAKRYDIKGAKYFTTPLKYYFADIGLRNARLNFRQVEKTHIMENIIYNDLIRRGYNVNVGVVEYNQTDDNKKKRIQLEVDFVVNRGNIKYYIQSALALESDEKREQELNSLKRIDDSFKK</sequence>
<dbReference type="PATRIC" id="fig|997347.4.peg.2072"/>
<evidence type="ECO:0000259" key="1">
    <source>
        <dbReference type="Pfam" id="PF13635"/>
    </source>
</evidence>
<dbReference type="PANTHER" id="PTHR33295">
    <property type="entry name" value="ATPASE"/>
    <property type="match status" value="1"/>
</dbReference>
<reference evidence="2 3" key="1">
    <citation type="submission" date="2011-05" db="EMBL/GenBank/DDBJ databases">
        <authorList>
            <person name="Muzny D."/>
            <person name="Qin X."/>
            <person name="Deng J."/>
            <person name="Jiang H."/>
            <person name="Liu Y."/>
            <person name="Qu J."/>
            <person name="Song X.-Z."/>
            <person name="Zhang L."/>
            <person name="Thornton R."/>
            <person name="Coyle M."/>
            <person name="Francisco L."/>
            <person name="Jackson L."/>
            <person name="Javaid M."/>
            <person name="Korchina V."/>
            <person name="Kovar C."/>
            <person name="Mata R."/>
            <person name="Mathew T."/>
            <person name="Ngo R."/>
            <person name="Nguyen L."/>
            <person name="Nguyen N."/>
            <person name="Okwuonu G."/>
            <person name="Ongeri F."/>
            <person name="Pham C."/>
            <person name="Simmons D."/>
            <person name="Wilczek-Boney K."/>
            <person name="Hale W."/>
            <person name="Jakkamsetti A."/>
            <person name="Pham P."/>
            <person name="Ruth R."/>
            <person name="San Lucas F."/>
            <person name="Warren J."/>
            <person name="Zhang J."/>
            <person name="Zhao Z."/>
            <person name="Zhou C."/>
            <person name="Zhu D."/>
            <person name="Lee S."/>
            <person name="Bess C."/>
            <person name="Blankenburg K."/>
            <person name="Forbes L."/>
            <person name="Fu Q."/>
            <person name="Gubbala S."/>
            <person name="Hirani K."/>
            <person name="Jayaseelan J.C."/>
            <person name="Lara F."/>
            <person name="Munidasa M."/>
            <person name="Palculict T."/>
            <person name="Patil S."/>
            <person name="Pu L.-L."/>
            <person name="Saada N."/>
            <person name="Tang L."/>
            <person name="Weissenberger G."/>
            <person name="Zhu Y."/>
            <person name="Hemphill L."/>
            <person name="Shang Y."/>
            <person name="Youmans B."/>
            <person name="Ayvaz T."/>
            <person name="Ross M."/>
            <person name="Santibanez J."/>
            <person name="Aqrawi P."/>
            <person name="Gross S."/>
            <person name="Joshi V."/>
            <person name="Fowler G."/>
            <person name="Nazareth L."/>
            <person name="Reid J."/>
            <person name="Worley K."/>
            <person name="Petrosino J."/>
            <person name="Highlander S."/>
            <person name="Gibbs R."/>
        </authorList>
    </citation>
    <scope>NUCLEOTIDE SEQUENCE [LARGE SCALE GENOMIC DNA]</scope>
    <source>
        <strain evidence="2 3">ATCC 51191</strain>
    </source>
</reference>
<dbReference type="InterPro" id="IPR025420">
    <property type="entry name" value="DUF4143"/>
</dbReference>
<dbReference type="PANTHER" id="PTHR33295:SF18">
    <property type="entry name" value="AAA+ ATPASE DOMAIN-CONTAINING PROTEIN"/>
    <property type="match status" value="1"/>
</dbReference>
<protein>
    <submittedName>
        <fullName evidence="2">ATPase</fullName>
    </submittedName>
</protein>
<dbReference type="Pfam" id="PF13635">
    <property type="entry name" value="DUF4143"/>
    <property type="match status" value="1"/>
</dbReference>
<keyword evidence="3" id="KW-1185">Reference proteome</keyword>
<comment type="caution">
    <text evidence="2">The sequence shown here is derived from an EMBL/GenBank/DDBJ whole genome shotgun (WGS) entry which is preliminary data.</text>
</comment>
<dbReference type="HOGENOM" id="CLU_041527_5_0_0"/>
<organism evidence="2 3">
    <name type="scientific">Fusobacterium animalis ATCC 51191</name>
    <dbReference type="NCBI Taxonomy" id="997347"/>
    <lineage>
        <taxon>Bacteria</taxon>
        <taxon>Fusobacteriati</taxon>
        <taxon>Fusobacteriota</taxon>
        <taxon>Fusobacteriia</taxon>
        <taxon>Fusobacteriales</taxon>
        <taxon>Fusobacteriaceae</taxon>
        <taxon>Fusobacterium</taxon>
    </lineage>
</organism>
<evidence type="ECO:0000313" key="2">
    <source>
        <dbReference type="EMBL" id="EGQ78699.1"/>
    </source>
</evidence>